<evidence type="ECO:0000256" key="4">
    <source>
        <dbReference type="ARBA" id="ARBA00022989"/>
    </source>
</evidence>
<name>A0A2R3Q7T8_9BURK</name>
<keyword evidence="4 6" id="KW-1133">Transmembrane helix</keyword>
<keyword evidence="3 6" id="KW-0812">Transmembrane</keyword>
<evidence type="ECO:0000256" key="3">
    <source>
        <dbReference type="ARBA" id="ARBA00022692"/>
    </source>
</evidence>
<evidence type="ECO:0000313" key="7">
    <source>
        <dbReference type="EMBL" id="AVO47848.1"/>
    </source>
</evidence>
<feature type="transmembrane region" description="Helical" evidence="6">
    <location>
        <begin position="33"/>
        <end position="51"/>
    </location>
</feature>
<evidence type="ECO:0000256" key="1">
    <source>
        <dbReference type="ARBA" id="ARBA00004141"/>
    </source>
</evidence>
<proteinExistence type="inferred from homology"/>
<keyword evidence="5 6" id="KW-0472">Membrane</keyword>
<feature type="transmembrane region" description="Helical" evidence="6">
    <location>
        <begin position="158"/>
        <end position="176"/>
    </location>
</feature>
<gene>
    <name evidence="7" type="ORF">C6568_00185</name>
</gene>
<dbReference type="PANTHER" id="PTHR21716:SF4">
    <property type="entry name" value="TRANSMEMBRANE PROTEIN 245"/>
    <property type="match status" value="1"/>
</dbReference>
<dbReference type="Pfam" id="PF01594">
    <property type="entry name" value="AI-2E_transport"/>
    <property type="match status" value="1"/>
</dbReference>
<dbReference type="RefSeq" id="WP_106682331.1">
    <property type="nucleotide sequence ID" value="NZ_CP027667.1"/>
</dbReference>
<evidence type="ECO:0000256" key="6">
    <source>
        <dbReference type="SAM" id="Phobius"/>
    </source>
</evidence>
<sequence length="354" mass="38296">MISSPLQNRSLLVLLLAVTVAFGAILWPYAGAVFWGLVLAILFAPLHRWLLARMPRRRNLAAFLTLCLCLVIVVLPTALIAASVVQEASSTYTRLRSGQANFGEYVRQVLDALPSWAVSLLERFHLTSTSELQERLTSLGAQASRALATRALDMGQNTLQFIVALGVMLYLLFFLLRDGVKLVARVRDSIPLEPHHKRQLSEKFTTVIRATVKGNLVVAAVQGALGGMIFWMLGIEGPVMWGVLMAFLSLLPAVGASLIWGPVAIYFFATGAIWQGVVLTAFGVGVIGLVDNVLRPLLVGKDTKMPDYVVLISTLGGMALFGLTGFVIGPVIAALFMATWDLFSGREEPPPPAA</sequence>
<keyword evidence="8" id="KW-1185">Reference proteome</keyword>
<evidence type="ECO:0000313" key="8">
    <source>
        <dbReference type="Proteomes" id="UP000237925"/>
    </source>
</evidence>
<dbReference type="GO" id="GO:0016020">
    <property type="term" value="C:membrane"/>
    <property type="evidence" value="ECO:0007669"/>
    <property type="project" value="UniProtKB-SubCell"/>
</dbReference>
<evidence type="ECO:0000256" key="2">
    <source>
        <dbReference type="ARBA" id="ARBA00009773"/>
    </source>
</evidence>
<feature type="transmembrane region" description="Helical" evidence="6">
    <location>
        <begin position="310"/>
        <end position="336"/>
    </location>
</feature>
<dbReference type="AlphaFoldDB" id="A0A2R3Q7T8"/>
<evidence type="ECO:0000256" key="5">
    <source>
        <dbReference type="ARBA" id="ARBA00023136"/>
    </source>
</evidence>
<reference evidence="7 8" key="1">
    <citation type="submission" date="2018-03" db="EMBL/GenBank/DDBJ databases">
        <title>Genome sequencing of Melaminivora sp.</title>
        <authorList>
            <person name="Kim S.-J."/>
            <person name="Heo J."/>
            <person name="Ahn J.-H."/>
            <person name="Kwon S.-W."/>
        </authorList>
    </citation>
    <scope>NUCLEOTIDE SEQUENCE [LARGE SCALE GENOMIC DNA]</scope>
    <source>
        <strain evidence="7 8">SC2-9</strain>
    </source>
</reference>
<dbReference type="OrthoDB" id="106838at2"/>
<dbReference type="InterPro" id="IPR002549">
    <property type="entry name" value="AI-2E-like"/>
</dbReference>
<protein>
    <submittedName>
        <fullName evidence="7">AI-2E family transporter</fullName>
    </submittedName>
</protein>
<comment type="similarity">
    <text evidence="2">Belongs to the autoinducer-2 exporter (AI-2E) (TC 2.A.86) family.</text>
</comment>
<accession>A0A2R3Q7T8</accession>
<comment type="subcellular location">
    <subcellularLocation>
        <location evidence="1">Membrane</location>
        <topology evidence="1">Multi-pass membrane protein</topology>
    </subcellularLocation>
</comment>
<feature type="transmembrane region" description="Helical" evidence="6">
    <location>
        <begin position="63"/>
        <end position="85"/>
    </location>
</feature>
<feature type="transmembrane region" description="Helical" evidence="6">
    <location>
        <begin position="267"/>
        <end position="290"/>
    </location>
</feature>
<feature type="transmembrane region" description="Helical" evidence="6">
    <location>
        <begin position="216"/>
        <end position="233"/>
    </location>
</feature>
<dbReference type="KEGG" id="mela:C6568_00185"/>
<dbReference type="PANTHER" id="PTHR21716">
    <property type="entry name" value="TRANSMEMBRANE PROTEIN"/>
    <property type="match status" value="1"/>
</dbReference>
<dbReference type="EMBL" id="CP027667">
    <property type="protein sequence ID" value="AVO47848.1"/>
    <property type="molecule type" value="Genomic_DNA"/>
</dbReference>
<dbReference type="Proteomes" id="UP000237925">
    <property type="component" value="Chromosome"/>
</dbReference>
<feature type="transmembrane region" description="Helical" evidence="6">
    <location>
        <begin position="239"/>
        <end position="260"/>
    </location>
</feature>
<organism evidence="7 8">
    <name type="scientific">Melaminivora suipulveris</name>
    <dbReference type="NCBI Taxonomy" id="2109913"/>
    <lineage>
        <taxon>Bacteria</taxon>
        <taxon>Pseudomonadati</taxon>
        <taxon>Pseudomonadota</taxon>
        <taxon>Betaproteobacteria</taxon>
        <taxon>Burkholderiales</taxon>
        <taxon>Comamonadaceae</taxon>
        <taxon>Melaminivora</taxon>
    </lineage>
</organism>